<dbReference type="EMBL" id="LIWG01000012">
    <property type="protein sequence ID" value="MBE3608702.1"/>
    <property type="molecule type" value="Genomic_DNA"/>
</dbReference>
<dbReference type="InterPro" id="IPR020573">
    <property type="entry name" value="UDP_GlcNAc_AcTrfase_non-rep"/>
</dbReference>
<comment type="catalytic activity">
    <reaction evidence="7">
        <text>a UDP-3-O-[(3R)-3-hydroxyacyl]-alpha-D-glucosamine + a (3R)-hydroxyacyl-[ACP] = a UDP-2-N,3-O-bis[(3R)-3-hydroxyacyl]-alpha-D-glucosamine + holo-[ACP] + H(+)</text>
        <dbReference type="Rhea" id="RHEA:53836"/>
        <dbReference type="Rhea" id="RHEA-COMP:9685"/>
        <dbReference type="Rhea" id="RHEA-COMP:9945"/>
        <dbReference type="ChEBI" id="CHEBI:15378"/>
        <dbReference type="ChEBI" id="CHEBI:64479"/>
        <dbReference type="ChEBI" id="CHEBI:78827"/>
        <dbReference type="ChEBI" id="CHEBI:137740"/>
        <dbReference type="ChEBI" id="CHEBI:137748"/>
        <dbReference type="EC" id="2.3.1.191"/>
    </reaction>
</comment>
<evidence type="ECO:0000256" key="7">
    <source>
        <dbReference type="HAMAP-Rule" id="MF_00523"/>
    </source>
</evidence>
<organism evidence="9 10">
    <name type="scientific">Campylobacter californiensis</name>
    <dbReference type="NCBI Taxonomy" id="1032243"/>
    <lineage>
        <taxon>Bacteria</taxon>
        <taxon>Pseudomonadati</taxon>
        <taxon>Campylobacterota</taxon>
        <taxon>Epsilonproteobacteria</taxon>
        <taxon>Campylobacterales</taxon>
        <taxon>Campylobacteraceae</taxon>
        <taxon>Campylobacter</taxon>
    </lineage>
</organism>
<dbReference type="NCBIfam" id="NF002060">
    <property type="entry name" value="PRK00892.1"/>
    <property type="match status" value="1"/>
</dbReference>
<evidence type="ECO:0000259" key="8">
    <source>
        <dbReference type="Pfam" id="PF04613"/>
    </source>
</evidence>
<keyword evidence="5 7" id="KW-0443">Lipid metabolism</keyword>
<comment type="subunit">
    <text evidence="7">Homotrimer.</text>
</comment>
<dbReference type="PANTHER" id="PTHR43378:SF2">
    <property type="entry name" value="UDP-3-O-ACYLGLUCOSAMINE N-ACYLTRANSFERASE 1, MITOCHONDRIAL-RELATED"/>
    <property type="match status" value="1"/>
</dbReference>
<dbReference type="NCBIfam" id="TIGR01853">
    <property type="entry name" value="lipid_A_lpxD"/>
    <property type="match status" value="1"/>
</dbReference>
<dbReference type="Gene3D" id="2.160.10.10">
    <property type="entry name" value="Hexapeptide repeat proteins"/>
    <property type="match status" value="1"/>
</dbReference>
<keyword evidence="4 7" id="KW-0677">Repeat</keyword>
<dbReference type="RefSeq" id="WP_170017004.1">
    <property type="nucleotide sequence ID" value="NZ_CP012545.1"/>
</dbReference>
<dbReference type="Gene3D" id="3.40.1390.10">
    <property type="entry name" value="MurE/MurF, N-terminal domain"/>
    <property type="match status" value="1"/>
</dbReference>
<comment type="function">
    <text evidence="7">Catalyzes the N-acylation of UDP-3-O-acylglucosamine using 3-hydroxyacyl-ACP as the acyl donor. Is involved in the biosynthesis of lipid A, a phosphorylated glycolipid that anchors the lipopolysaccharide to the outer membrane of the cell.</text>
</comment>
<proteinExistence type="inferred from homology"/>
<evidence type="ECO:0000313" key="10">
    <source>
        <dbReference type="Proteomes" id="UP000650616"/>
    </source>
</evidence>
<evidence type="ECO:0000256" key="1">
    <source>
        <dbReference type="ARBA" id="ARBA00022516"/>
    </source>
</evidence>
<reference evidence="9 10" key="1">
    <citation type="submission" date="2015-08" db="EMBL/GenBank/DDBJ databases">
        <title>Comparative genomics of the Campylobacter concisus group.</title>
        <authorList>
            <person name="Yee E."/>
            <person name="Chapman M.H."/>
            <person name="Huynh S."/>
            <person name="Bono J.L."/>
            <person name="On S.L."/>
            <person name="St Leger J."/>
            <person name="Foster G."/>
            <person name="Parker C.T."/>
            <person name="Miller W.G."/>
        </authorList>
    </citation>
    <scope>NUCLEOTIDE SEQUENCE [LARGE SCALE GENOMIC DNA]</scope>
    <source>
        <strain evidence="9 10">RM9337</strain>
    </source>
</reference>
<dbReference type="GO" id="GO:0016410">
    <property type="term" value="F:N-acyltransferase activity"/>
    <property type="evidence" value="ECO:0007669"/>
    <property type="project" value="InterPro"/>
</dbReference>
<feature type="active site" description="Proton acceptor" evidence="7">
    <location>
        <position position="229"/>
    </location>
</feature>
<dbReference type="AlphaFoldDB" id="A0AAW3ZUZ0"/>
<dbReference type="Pfam" id="PF00132">
    <property type="entry name" value="Hexapep"/>
    <property type="match status" value="2"/>
</dbReference>
<name>A0AAW3ZUZ0_9BACT</name>
<dbReference type="GO" id="GO:0009245">
    <property type="term" value="P:lipid A biosynthetic process"/>
    <property type="evidence" value="ECO:0007669"/>
    <property type="project" value="UniProtKB-UniRule"/>
</dbReference>
<evidence type="ECO:0000256" key="4">
    <source>
        <dbReference type="ARBA" id="ARBA00022737"/>
    </source>
</evidence>
<comment type="caution">
    <text evidence="9">The sequence shown here is derived from an EMBL/GenBank/DDBJ whole genome shotgun (WGS) entry which is preliminary data.</text>
</comment>
<keyword evidence="2 7" id="KW-0441">Lipid A biosynthesis</keyword>
<evidence type="ECO:0000256" key="5">
    <source>
        <dbReference type="ARBA" id="ARBA00023098"/>
    </source>
</evidence>
<dbReference type="Proteomes" id="UP000650616">
    <property type="component" value="Unassembled WGS sequence"/>
</dbReference>
<protein>
    <recommendedName>
        <fullName evidence="7">UDP-3-O-acylglucosamine N-acyltransferase</fullName>
        <ecNumber evidence="7">2.3.1.191</ecNumber>
    </recommendedName>
</protein>
<dbReference type="InterPro" id="IPR011004">
    <property type="entry name" value="Trimer_LpxA-like_sf"/>
</dbReference>
<dbReference type="HAMAP" id="MF_00523">
    <property type="entry name" value="LpxD"/>
    <property type="match status" value="1"/>
</dbReference>
<keyword evidence="3 7" id="KW-0808">Transferase</keyword>
<dbReference type="SUPFAM" id="SSF51161">
    <property type="entry name" value="Trimeric LpxA-like enzymes"/>
    <property type="match status" value="1"/>
</dbReference>
<evidence type="ECO:0000256" key="2">
    <source>
        <dbReference type="ARBA" id="ARBA00022556"/>
    </source>
</evidence>
<dbReference type="Pfam" id="PF04613">
    <property type="entry name" value="LpxD"/>
    <property type="match status" value="1"/>
</dbReference>
<keyword evidence="1 7" id="KW-0444">Lipid biosynthesis</keyword>
<dbReference type="InterPro" id="IPR007691">
    <property type="entry name" value="LpxD"/>
</dbReference>
<sequence length="317" mass="33582">MKLSEIAQKTGASFDGEDIEIFALNSLKNANKAELTYCDGEKNAKFISGSNAGAILVTKNLLEFVPSGMTALVCDNPHLAFAILSKDYAKPLFCEKKDSSIDPSANIMPNVYIGSNVVVGENTVIMAGAFLGDNVKIGKNCIIHPNVVIYNDCIVGDECHLLANCVIGSDGFGYAHTKTGEHVKIYHNGNVVLGNYVEIGACTTIDRGVFESTIVADFSKVDNLVQIGHNCELGMGCLIVSQTGLAGSTILGRNVVMGGQSGSAGHVSVGDFAQVAARGGVSKNLEGGKKYAGAYPIMELAEQFKLQAKISRFFKKK</sequence>
<comment type="pathway">
    <text evidence="7">Bacterial outer membrane biogenesis; LPS lipid A biosynthesis.</text>
</comment>
<comment type="similarity">
    <text evidence="7">Belongs to the transferase hexapeptide repeat family. LpxD subfamily.</text>
</comment>
<dbReference type="PANTHER" id="PTHR43378">
    <property type="entry name" value="UDP-3-O-ACYLGLUCOSAMINE N-ACYLTRANSFERASE"/>
    <property type="match status" value="1"/>
</dbReference>
<gene>
    <name evidence="7 9" type="primary">lpxD</name>
    <name evidence="9" type="ORF">CCAL9337_08225</name>
</gene>
<dbReference type="CDD" id="cd03352">
    <property type="entry name" value="LbH_LpxD"/>
    <property type="match status" value="1"/>
</dbReference>
<keyword evidence="6 7" id="KW-0012">Acyltransferase</keyword>
<dbReference type="GO" id="GO:0103118">
    <property type="term" value="F:UDP-3-O-[(3R)-3-hydroxyacyl]-glucosamine N-acyltransferase activity"/>
    <property type="evidence" value="ECO:0007669"/>
    <property type="project" value="UniProtKB-EC"/>
</dbReference>
<dbReference type="EC" id="2.3.1.191" evidence="7"/>
<feature type="domain" description="UDP-3-O-[3-hydroxymyristoyl] glucosamine N-acyltransferase non-repeat region" evidence="8">
    <location>
        <begin position="18"/>
        <end position="85"/>
    </location>
</feature>
<keyword evidence="10" id="KW-1185">Reference proteome</keyword>
<dbReference type="InterPro" id="IPR001451">
    <property type="entry name" value="Hexapep"/>
</dbReference>
<evidence type="ECO:0000256" key="6">
    <source>
        <dbReference type="ARBA" id="ARBA00023315"/>
    </source>
</evidence>
<evidence type="ECO:0000256" key="3">
    <source>
        <dbReference type="ARBA" id="ARBA00022679"/>
    </source>
</evidence>
<evidence type="ECO:0000313" key="9">
    <source>
        <dbReference type="EMBL" id="MBE3608702.1"/>
    </source>
</evidence>
<dbReference type="GO" id="GO:0016020">
    <property type="term" value="C:membrane"/>
    <property type="evidence" value="ECO:0007669"/>
    <property type="project" value="GOC"/>
</dbReference>
<accession>A0AAW3ZUZ0</accession>